<protein>
    <submittedName>
        <fullName evidence="2">Uncharacterized protein</fullName>
    </submittedName>
</protein>
<sequence length="1008" mass="105277">MKKLLVLLVSALVAGPVVAQGTTAAQGIGSADPAAAIAPSGTWKVWGGEIAFAWNFDLMRDLGIEIAAPKAMLDEGVDRMQRFALRDATGIDFAVKNGNFEGFVRGSLAMSGGYDLQIGKQTISLRDARLAVREDNPFQLDLVAADGRVWFYVDRLMYGLNRAGNTLDVQAMDLRVSGALADLLDDPGSEGMPVAGLRMQSYVVRGGFAGVTKGFGCGSSSKWPGDPVPGAPGQSYRADVFMNGFSMSYSRKDAQANGPGGTDGLVVYTPSSTLRNNNANGSATATIPGDPLGTSSSIWAADVPWRQKFSSNCEPYGNDQHPYLIWNLYRIDALGRIEQVGRSGVKHAFLTINVGCSENPGDGHILGRGCGDTYGTGNNDSQGDLGPRRELLPATGVWGRCGSIYDGNCNGSSDDFNGYSNFDHRLKVRESKIDPGEAANAGATYRFESWYIVRDDIDIYNTMQTRTATFAWNAGANRWDVGNGNPLTLGPAIDRWVAPGTADPNQRNTELVIGKARSKVAVKVTDLGGGTFRYDYAVMNFDYAHAVTEGSEPNLRVLSSDGFTAFSLPVSAALDVTDIEFSDGDTDSANDWTLVDEPNRITWTAPADNRLNWGTLFRFSITANAAPIEAPARLANAQVAPVQTFDALSLVPQSEAVQTFAVGGALSGLAPGGSISLRLNSGTPLVLDEDGAFAFANEVIEAGAYEVSIVTQPATQTCTVDNGSGTIAGADVTDVLVTCVDLPPPTYTVGGSVSGLGGGRTVSLQLDGGETLSDVANGPFGFTTLLGSGETYSVTVSDVPADRVCEVQNGSGTIDDADVVNVLVQCTAVPSYRIGGTVSGLDGSVGLQLNGGETIQRSVDGAFFFAGEVQSGQPYSVAITSEPAGQRCSVENGTGTVAGSDVTDIAVVCSARSTHTVGGTLSGLPAGRSIALRLNGGPALVLSSSPTFTFAQTLFDGAEYAVTISSAPAGLECTVENATGIIEGANVTDVAVTCREPGQVMPFVDGFE</sequence>
<comment type="caution">
    <text evidence="2">The sequence shown here is derived from an EMBL/GenBank/DDBJ whole genome shotgun (WGS) entry which is preliminary data.</text>
</comment>
<dbReference type="AlphaFoldDB" id="A0A7W8D5W0"/>
<dbReference type="Proteomes" id="UP000521199">
    <property type="component" value="Unassembled WGS sequence"/>
</dbReference>
<feature type="signal peptide" evidence="1">
    <location>
        <begin position="1"/>
        <end position="19"/>
    </location>
</feature>
<keyword evidence="1" id="KW-0732">Signal</keyword>
<dbReference type="EMBL" id="JACHHP010000003">
    <property type="protein sequence ID" value="MBB5208499.1"/>
    <property type="molecule type" value="Genomic_DNA"/>
</dbReference>
<evidence type="ECO:0000256" key="1">
    <source>
        <dbReference type="SAM" id="SignalP"/>
    </source>
</evidence>
<name>A0A7W8D5W0_9GAMM</name>
<proteinExistence type="predicted"/>
<feature type="chain" id="PRO_5030993142" evidence="1">
    <location>
        <begin position="20"/>
        <end position="1008"/>
    </location>
</feature>
<dbReference type="RefSeq" id="WP_183961025.1">
    <property type="nucleotide sequence ID" value="NZ_JACHHP010000003.1"/>
</dbReference>
<accession>A0A7W8D5W0</accession>
<reference evidence="2 3" key="1">
    <citation type="submission" date="2020-08" db="EMBL/GenBank/DDBJ databases">
        <title>Genomic Encyclopedia of Type Strains, Phase IV (KMG-IV): sequencing the most valuable type-strain genomes for metagenomic binning, comparative biology and taxonomic classification.</title>
        <authorList>
            <person name="Goeker M."/>
        </authorList>
    </citation>
    <scope>NUCLEOTIDE SEQUENCE [LARGE SCALE GENOMIC DNA]</scope>
    <source>
        <strain evidence="2 3">DSM 24163</strain>
    </source>
</reference>
<evidence type="ECO:0000313" key="2">
    <source>
        <dbReference type="EMBL" id="MBB5208499.1"/>
    </source>
</evidence>
<organism evidence="2 3">
    <name type="scientific">Chiayiivirga flava</name>
    <dbReference type="NCBI Taxonomy" id="659595"/>
    <lineage>
        <taxon>Bacteria</taxon>
        <taxon>Pseudomonadati</taxon>
        <taxon>Pseudomonadota</taxon>
        <taxon>Gammaproteobacteria</taxon>
        <taxon>Lysobacterales</taxon>
        <taxon>Lysobacteraceae</taxon>
        <taxon>Chiayiivirga</taxon>
    </lineage>
</organism>
<evidence type="ECO:0000313" key="3">
    <source>
        <dbReference type="Proteomes" id="UP000521199"/>
    </source>
</evidence>
<gene>
    <name evidence="2" type="ORF">HNQ52_002041</name>
</gene>
<keyword evidence="3" id="KW-1185">Reference proteome</keyword>